<keyword evidence="6 10" id="KW-0812">Transmembrane</keyword>
<evidence type="ECO:0000256" key="7">
    <source>
        <dbReference type="ARBA" id="ARBA00022989"/>
    </source>
</evidence>
<evidence type="ECO:0000256" key="10">
    <source>
        <dbReference type="RuleBase" id="RU003879"/>
    </source>
</evidence>
<gene>
    <name evidence="12" type="primary">exbD_1</name>
    <name evidence="12" type="ORF">NCTC10293_02302</name>
</gene>
<dbReference type="InterPro" id="IPR003400">
    <property type="entry name" value="ExbD"/>
</dbReference>
<evidence type="ECO:0000256" key="4">
    <source>
        <dbReference type="ARBA" id="ARBA00022519"/>
    </source>
</evidence>
<dbReference type="GO" id="GO:0051301">
    <property type="term" value="P:cell division"/>
    <property type="evidence" value="ECO:0007669"/>
    <property type="project" value="UniProtKB-KW"/>
</dbReference>
<keyword evidence="3" id="KW-1003">Cell membrane</keyword>
<name>A0A378R9N1_9GAMM</name>
<evidence type="ECO:0000256" key="9">
    <source>
        <dbReference type="ARBA" id="ARBA00023306"/>
    </source>
</evidence>
<keyword evidence="5" id="KW-0132">Cell division</keyword>
<evidence type="ECO:0000313" key="13">
    <source>
        <dbReference type="Proteomes" id="UP000255279"/>
    </source>
</evidence>
<evidence type="ECO:0000313" key="12">
    <source>
        <dbReference type="EMBL" id="STZ14705.1"/>
    </source>
</evidence>
<keyword evidence="10" id="KW-0653">Protein transport</keyword>
<evidence type="ECO:0000256" key="3">
    <source>
        <dbReference type="ARBA" id="ARBA00022475"/>
    </source>
</evidence>
<reference evidence="12 13" key="1">
    <citation type="submission" date="2018-06" db="EMBL/GenBank/DDBJ databases">
        <authorList>
            <consortium name="Pathogen Informatics"/>
            <person name="Doyle S."/>
        </authorList>
    </citation>
    <scope>NUCLEOTIDE SEQUENCE [LARGE SCALE GENOMIC DNA]</scope>
    <source>
        <strain evidence="12 13">NCTC10293</strain>
    </source>
</reference>
<comment type="similarity">
    <text evidence="2 10">Belongs to the ExbD/TolR family.</text>
</comment>
<evidence type="ECO:0000256" key="8">
    <source>
        <dbReference type="ARBA" id="ARBA00023136"/>
    </source>
</evidence>
<evidence type="ECO:0000256" key="5">
    <source>
        <dbReference type="ARBA" id="ARBA00022618"/>
    </source>
</evidence>
<dbReference type="NCBIfam" id="TIGR02801">
    <property type="entry name" value="tolR"/>
    <property type="match status" value="1"/>
</dbReference>
<evidence type="ECO:0000256" key="6">
    <source>
        <dbReference type="ARBA" id="ARBA00022692"/>
    </source>
</evidence>
<keyword evidence="4" id="KW-0997">Cell inner membrane</keyword>
<keyword evidence="9" id="KW-0131">Cell cycle</keyword>
<dbReference type="Proteomes" id="UP000255279">
    <property type="component" value="Unassembled WGS sequence"/>
</dbReference>
<dbReference type="EMBL" id="UGQE01000004">
    <property type="protein sequence ID" value="STZ14705.1"/>
    <property type="molecule type" value="Genomic_DNA"/>
</dbReference>
<comment type="subcellular location">
    <subcellularLocation>
        <location evidence="1">Cell membrane</location>
        <topology evidence="1">Single-pass membrane protein</topology>
    </subcellularLocation>
    <subcellularLocation>
        <location evidence="10">Cell membrane</location>
        <topology evidence="10">Single-pass type II membrane protein</topology>
    </subcellularLocation>
</comment>
<dbReference type="Gene3D" id="3.30.420.270">
    <property type="match status" value="1"/>
</dbReference>
<evidence type="ECO:0000256" key="1">
    <source>
        <dbReference type="ARBA" id="ARBA00004162"/>
    </source>
</evidence>
<dbReference type="InterPro" id="IPR014168">
    <property type="entry name" value="Tol-Pal_TolR"/>
</dbReference>
<proteinExistence type="inferred from homology"/>
<dbReference type="Pfam" id="PF02472">
    <property type="entry name" value="ExbD"/>
    <property type="match status" value="1"/>
</dbReference>
<dbReference type="GO" id="GO:0022857">
    <property type="term" value="F:transmembrane transporter activity"/>
    <property type="evidence" value="ECO:0007669"/>
    <property type="project" value="InterPro"/>
</dbReference>
<evidence type="ECO:0000256" key="11">
    <source>
        <dbReference type="SAM" id="Phobius"/>
    </source>
</evidence>
<organism evidence="12 13">
    <name type="scientific">Moraxella caviae</name>
    <dbReference type="NCBI Taxonomy" id="34060"/>
    <lineage>
        <taxon>Bacteria</taxon>
        <taxon>Pseudomonadati</taxon>
        <taxon>Pseudomonadota</taxon>
        <taxon>Gammaproteobacteria</taxon>
        <taxon>Moraxellales</taxon>
        <taxon>Moraxellaceae</taxon>
        <taxon>Moraxella</taxon>
    </lineage>
</organism>
<protein>
    <submittedName>
        <fullName evidence="12">Biopolymer transport protein exbD</fullName>
    </submittedName>
</protein>
<keyword evidence="8 11" id="KW-0472">Membrane</keyword>
<keyword evidence="7 11" id="KW-1133">Transmembrane helix</keyword>
<accession>A0A378R9N1</accession>
<dbReference type="PANTHER" id="PTHR30558:SF7">
    <property type="entry name" value="TOL-PAL SYSTEM PROTEIN TOLR"/>
    <property type="match status" value="1"/>
</dbReference>
<dbReference type="GO" id="GO:0015031">
    <property type="term" value="P:protein transport"/>
    <property type="evidence" value="ECO:0007669"/>
    <property type="project" value="UniProtKB-KW"/>
</dbReference>
<feature type="transmembrane region" description="Helical" evidence="11">
    <location>
        <begin position="20"/>
        <end position="40"/>
    </location>
</feature>
<keyword evidence="10" id="KW-0813">Transport</keyword>
<dbReference type="AlphaFoldDB" id="A0A378R9N1"/>
<dbReference type="RefSeq" id="WP_172462136.1">
    <property type="nucleotide sequence ID" value="NZ_CAACXO010000032.1"/>
</dbReference>
<evidence type="ECO:0000256" key="2">
    <source>
        <dbReference type="ARBA" id="ARBA00005811"/>
    </source>
</evidence>
<dbReference type="PANTHER" id="PTHR30558">
    <property type="entry name" value="EXBD MEMBRANE COMPONENT OF PMF-DRIVEN MACROMOLECULE IMPORT SYSTEM"/>
    <property type="match status" value="1"/>
</dbReference>
<dbReference type="GO" id="GO:0005886">
    <property type="term" value="C:plasma membrane"/>
    <property type="evidence" value="ECO:0007669"/>
    <property type="project" value="UniProtKB-SubCell"/>
</dbReference>
<sequence>MNRTPYSRQKPALNASMNVVPYIDVMLVLLVIFMVTAPMLTTGVKVDLPKAATQNLDTADELPVLIAMTADGSLFVSHSKAMDMAVSRDDLPMLLNQLANERAAKGATLRVLINADGAIAYQQIMSLMAQVQAAGIDEVALVSDGNQ</sequence>